<reference evidence="1 2" key="1">
    <citation type="submission" date="2013-09" db="EMBL/GenBank/DDBJ databases">
        <authorList>
            <person name="Zeng Z."/>
            <person name="Chen C."/>
        </authorList>
    </citation>
    <scope>NUCLEOTIDE SEQUENCE [LARGE SCALE GENOMIC DNA]</scope>
    <source>
        <strain evidence="1 2">WB 3.3-2</strain>
    </source>
</reference>
<proteinExistence type="predicted"/>
<dbReference type="EMBL" id="JRLX01000005">
    <property type="protein sequence ID" value="KGO87383.1"/>
    <property type="molecule type" value="Genomic_DNA"/>
</dbReference>
<accession>A0A0A2M7D2</accession>
<name>A0A0A2M7D2_9FLAO</name>
<evidence type="ECO:0000313" key="1">
    <source>
        <dbReference type="EMBL" id="KGO87383.1"/>
    </source>
</evidence>
<gene>
    <name evidence="1" type="ORF">Q765_06880</name>
</gene>
<dbReference type="OrthoDB" id="1263110at2"/>
<sequence length="80" mass="9427">METTFHFSSADEISADFIDTLKAAFKKKPISITVEEDFYIPAWQKEETLKRKEHIKNHPESLIDFDIMMSELEQEFGDEK</sequence>
<dbReference type="AlphaFoldDB" id="A0A0A2M7D2"/>
<dbReference type="STRING" id="1121895.GCA_000378485_02303"/>
<evidence type="ECO:0000313" key="2">
    <source>
        <dbReference type="Proteomes" id="UP000030152"/>
    </source>
</evidence>
<dbReference type="RefSeq" id="WP_020213466.1">
    <property type="nucleotide sequence ID" value="NZ_JRLX01000005.1"/>
</dbReference>
<protein>
    <submittedName>
        <fullName evidence="1">Uncharacterized protein</fullName>
    </submittedName>
</protein>
<comment type="caution">
    <text evidence="1">The sequence shown here is derived from an EMBL/GenBank/DDBJ whole genome shotgun (WGS) entry which is preliminary data.</text>
</comment>
<dbReference type="Proteomes" id="UP000030152">
    <property type="component" value="Unassembled WGS sequence"/>
</dbReference>
<keyword evidence="2" id="KW-1185">Reference proteome</keyword>
<organism evidence="1 2">
    <name type="scientific">Flavobacterium rivuli WB 3.3-2 = DSM 21788</name>
    <dbReference type="NCBI Taxonomy" id="1121895"/>
    <lineage>
        <taxon>Bacteria</taxon>
        <taxon>Pseudomonadati</taxon>
        <taxon>Bacteroidota</taxon>
        <taxon>Flavobacteriia</taxon>
        <taxon>Flavobacteriales</taxon>
        <taxon>Flavobacteriaceae</taxon>
        <taxon>Flavobacterium</taxon>
    </lineage>
</organism>